<evidence type="ECO:0000256" key="7">
    <source>
        <dbReference type="ARBA" id="ARBA00022679"/>
    </source>
</evidence>
<dbReference type="InterPro" id="IPR015712">
    <property type="entry name" value="DNA-dir_RNA_pol_su2"/>
</dbReference>
<keyword evidence="9 12" id="KW-0804">Transcription</keyword>
<dbReference type="Pfam" id="PF04561">
    <property type="entry name" value="RNA_pol_Rpb2_2"/>
    <property type="match status" value="1"/>
</dbReference>
<dbReference type="PROSITE" id="PS01166">
    <property type="entry name" value="RNA_POL_BETA"/>
    <property type="match status" value="1"/>
</dbReference>
<dbReference type="InterPro" id="IPR014724">
    <property type="entry name" value="RNA_pol_RPB2_OB-fold"/>
</dbReference>
<feature type="domain" description="RNA polymerase Rpb2" evidence="15">
    <location>
        <begin position="437"/>
        <end position="563"/>
    </location>
</feature>
<evidence type="ECO:0000256" key="10">
    <source>
        <dbReference type="ARBA" id="ARBA00026088"/>
    </source>
</evidence>
<name>A0A250XK79_9CHLO</name>
<feature type="domain" description="RNA polymerase beta subunit protrusion" evidence="16">
    <location>
        <begin position="322"/>
        <end position="597"/>
    </location>
</feature>
<dbReference type="Pfam" id="PF04560">
    <property type="entry name" value="RNA_pol_Rpb2_7"/>
    <property type="match status" value="1"/>
</dbReference>
<evidence type="ECO:0000259" key="14">
    <source>
        <dbReference type="Pfam" id="PF04560"/>
    </source>
</evidence>
<gene>
    <name evidence="18" type="ORF">CEUSTIGMA_g10764.t1</name>
</gene>
<reference evidence="18 19" key="1">
    <citation type="submission" date="2017-08" db="EMBL/GenBank/DDBJ databases">
        <title>Acidophilic green algal genome provides insights into adaptation to an acidic environment.</title>
        <authorList>
            <person name="Hirooka S."/>
            <person name="Hirose Y."/>
            <person name="Kanesaki Y."/>
            <person name="Higuchi S."/>
            <person name="Fujiwara T."/>
            <person name="Onuma R."/>
            <person name="Era A."/>
            <person name="Ohbayashi R."/>
            <person name="Uzuka A."/>
            <person name="Nozaki H."/>
            <person name="Yoshikawa H."/>
            <person name="Miyagishima S.Y."/>
        </authorList>
    </citation>
    <scope>NUCLEOTIDE SEQUENCE [LARGE SCALE GENOMIC DNA]</scope>
    <source>
        <strain evidence="18 19">NIES-2499</strain>
    </source>
</reference>
<keyword evidence="8 12" id="KW-0548">Nucleotidyltransferase</keyword>
<keyword evidence="19" id="KW-1185">Reference proteome</keyword>
<accession>A0A250XK79</accession>
<evidence type="ECO:0000313" key="19">
    <source>
        <dbReference type="Proteomes" id="UP000232323"/>
    </source>
</evidence>
<dbReference type="Proteomes" id="UP000232323">
    <property type="component" value="Unassembled WGS sequence"/>
</dbReference>
<dbReference type="Pfam" id="PF00562">
    <property type="entry name" value="RNA_pol_Rpb2_6"/>
    <property type="match status" value="1"/>
</dbReference>
<evidence type="ECO:0000256" key="6">
    <source>
        <dbReference type="ARBA" id="ARBA00022640"/>
    </source>
</evidence>
<dbReference type="GO" id="GO:0032549">
    <property type="term" value="F:ribonucleoside binding"/>
    <property type="evidence" value="ECO:0007669"/>
    <property type="project" value="InterPro"/>
</dbReference>
<dbReference type="InterPro" id="IPR036770">
    <property type="entry name" value="Ankyrin_rpt-contain_sf"/>
</dbReference>
<dbReference type="Gene3D" id="2.40.270.10">
    <property type="entry name" value="DNA-directed RNA polymerase, subunit 2, domain 6"/>
    <property type="match status" value="2"/>
</dbReference>
<feature type="domain" description="DNA-directed RNA polymerase subunit 2 hybrid-binding" evidence="13">
    <location>
        <begin position="834"/>
        <end position="1117"/>
    </location>
</feature>
<dbReference type="OrthoDB" id="546035at2759"/>
<dbReference type="Gene3D" id="3.90.1100.10">
    <property type="match status" value="1"/>
</dbReference>
<evidence type="ECO:0000259" key="13">
    <source>
        <dbReference type="Pfam" id="PF00562"/>
    </source>
</evidence>
<dbReference type="Gene3D" id="1.25.40.20">
    <property type="entry name" value="Ankyrin repeat-containing domain"/>
    <property type="match status" value="2"/>
</dbReference>
<comment type="subcellular location">
    <subcellularLocation>
        <location evidence="2">Plastid</location>
        <location evidence="2">Chloroplast</location>
    </subcellularLocation>
</comment>
<protein>
    <recommendedName>
        <fullName evidence="12">DNA-directed RNA polymerase subunit beta</fullName>
        <ecNumber evidence="12">2.7.7.6</ecNumber>
    </recommendedName>
</protein>
<dbReference type="EC" id="2.7.7.6" evidence="12"/>
<evidence type="ECO:0000256" key="8">
    <source>
        <dbReference type="ARBA" id="ARBA00022695"/>
    </source>
</evidence>
<dbReference type="EMBL" id="BEGY01000096">
    <property type="protein sequence ID" value="GAX83339.1"/>
    <property type="molecule type" value="Genomic_DNA"/>
</dbReference>
<dbReference type="InterPro" id="IPR007121">
    <property type="entry name" value="RNA_pol_bsu_CS"/>
</dbReference>
<sequence>MAPSSDELCLILSLVSVHDKPWSVCKAWLSVFNNPDVMANILINSTSAPLLMLVKHGKSRESEHLILSTLDRLLEMPRFCLDKDVFKCCIEAISNGYEITLKRLLFLASNMLFDCEKALIFAAKKGNLNIVRLLLEKDASRADCQNGEALVTAAMNGHIEVVRLLLKWPKHAPKADCQDGRALAEAAWRGQLDVVRFLLEWPEHTPRADSQYGRVLMDATLNGCMDVIRLLLEWPEHAPRADCQDGRALVEAAFDGRLDVVRLLLEWPEHAPRADCQYGQALVYAAWFDHLELARLLLEWPEHAPRVDCRNGEALMYAMVAILAKIRNYSYTRNLIVDCDLKCTELDSGRVDEFRVPNIIVGAVPVMLRSKACILNGLTPRELRDAGECPFDMGGYFVIGGKEKVYISQETQVPNRAMIEKGNEKTWSHRLRLPSLTLYVKKGQVFASSLALSETVPVAILFAALGLVSDQQVCDAVGMIEPLRESLKLRSRTRESAIEFLATLVKFKTLSAAVVYIHDQFLPQVKGLDAKARLLSELVHRLLKVSMGQDDTLDRDSFLNKRMHTSGRFMTDRCSDLFQKFWFNARSMIDREWNLVHKHNYHFPFMSSFVTPLNVGLIFDLSIVQGGLERTFRNAEEIQDLSRISYASYLSHMRRTSAPKLGEGAKVLGPHKLNSAQSFILCPVDGPDGHNVGIVKTLAWTVCISGADGMSTEDAISRVTNLLETGKDLRVYVNEVPCATMFLGPLSMAMEKLKAKRESFGRFACFSRRDSSIIHVRTDEGRLLRPLRNLKSSELDMLDVEEVETECYIAMKDDGMAPFTHVEIHPACMLSVHASCIPFANHNQAARNVFSCSQGKQAIGLYATNFADRIDTAAYFLHYPQRPLVESAFSRLYPAGPFLNGGENLIVAVATLGGYNMEDAVLLNQGSVDRGMFNVTVMRSIFGDEESTFDEQRAVQIYVDSQGLPEVNQLLNVGDIAVSRTKFIDERVKLKLDQFEGSTVQHTQKRENADIVVDKDVDKSFVDRVYARPGFCKVRVRKFRLPELGDKVCSRHGQKGVVGALVPTVDMPCNARGLTPDLIINPHAFPSRMTVGHLLECLVAKTAVLNGTPSIDATPFEPRTGEQIDTPIFIGPTYYLRLKHMVQDKINYRARGKLVTLTGQPTQGRGNDGGIRMGEMERDVMISHGTMAFLKESYVDRSDGTRDFLLAESNGDLVGAKPERKLVAANPTRISSVSRMAMVNSGTTGTQAQSPVAGAPVNHPQFGLGGGSGDLMQGGIVNSGAGIAPIYFPSYNGPLLETYFGPDDRYGLHMINGVMRMFASEDNTSSALALSTNSNNIFKDLMYVTHDGNVGIGTTTPLYNLDVDGSAAVNGLLTVNGNVGIGTTEPASLLQIVGGTSPDGLLNITLSNNIGCGCNLASFGTSDSTKILFIDENDPVTLGPAIQFNASNIGQIIGGGNLCLLPAVGGFVGIGMSNPQYTLDVAGTAHVSNLAVDGLLTANENLYFASTSIEHGIYFAGTPGDSGNLSAPYSGILNRLYDPTGGSNVQTDNSELLIFQFNDPGAPNGPDRIRHLAAAHTFQVYKGNSVYPDDTAAFWADNNYNTSMCIANCGYVGIGTTTPAYTLDVNGAVRMNANNNSNTNKLLVLFDGNATDPVSTATNFFGLGINQSTLRYQVPLGEQHTFYNGSAATFTTGETNAFYGNVGIGTTTPSSMLQIIGNNTSPNGILNVTSTNNIGSGCNLASFGTSLSPRFLFLDEDLNVNLGPAIQFNAGNIGQIIGGGNLCLLPNPAVGGCVGIGTTNPQYNLDVNGNARVTGTLNMTSATNPATAPIIYTNGYNGNLLEAYFNSSDRYGLNLDGGVMRMYASSSYDLSALALSLNNNNTFTDLLYVTHGGNVGIGTTTPIYTLDVNGTARVNTNNSENNKLLVLYDSDPADPVSTATNFFGFGINQGTLRYQAPVNNQHQFFVDSNAIFVVNNGGSEFNGNVTLNNGSVLTVTNGNVGGYTPELATAPIYFPAYNGPLIETYFAPNDRYGLHMTNGVMRMFASEAFSTSALALSLNSNNTFTDFLYVTHGGNVGIGTTNPQYTLDVNGTCYVNNLLNVGNVVQIDPSGSSVFDNRLVINNALNVGGGSTLSGGANVTNGSLTVPNGNIGIGTTTPQYNLDVVGTARMYSLDQYVTMNGANIAIQGGGYSAVLINFGINGYGGYNDCVGSTDPRQVIASNSPLPYHINPSGGSVYLQSSNVSIVNGEVGIGTTTPAYTLDVNGNIRATGTLNMTSGSVPDTAPIYFPTYNGPLVETYFGSDDRYGLNMTNAIMRMYASEADTYSALALSLNSNNTFTDFLYVTHGGNVGIGTTNPQYTLDVNGACYVNALNVGGGSTLSGGANVNSGNLTVIGSFGINTMTPEYTMDLLNATMRFEYLGVNVLVMQPNGTGASAGYNTANTILFAGSDNITQRSINASGSVNTLGNDYAEYMTKNSEFTLAKGDIFCRRRYMGKRKHHWNYAS</sequence>
<dbReference type="SUPFAM" id="SSF48403">
    <property type="entry name" value="Ankyrin repeat"/>
    <property type="match status" value="1"/>
</dbReference>
<dbReference type="Pfam" id="PF04565">
    <property type="entry name" value="RNA_pol_Rpb2_3"/>
    <property type="match status" value="1"/>
</dbReference>
<keyword evidence="7 12" id="KW-0808">Transferase</keyword>
<keyword evidence="5" id="KW-0150">Chloroplast</keyword>
<dbReference type="GO" id="GO:0003899">
    <property type="term" value="F:DNA-directed RNA polymerase activity"/>
    <property type="evidence" value="ECO:0007669"/>
    <property type="project" value="UniProtKB-EC"/>
</dbReference>
<evidence type="ECO:0000256" key="4">
    <source>
        <dbReference type="ARBA" id="ARBA00022478"/>
    </source>
</evidence>
<dbReference type="CDD" id="cd00653">
    <property type="entry name" value="RNA_pol_B_RPB2"/>
    <property type="match status" value="1"/>
</dbReference>
<dbReference type="InterPro" id="IPR007641">
    <property type="entry name" value="RNA_pol_Rpb2_7"/>
</dbReference>
<evidence type="ECO:0000256" key="9">
    <source>
        <dbReference type="ARBA" id="ARBA00023163"/>
    </source>
</evidence>
<keyword evidence="4 12" id="KW-0240">DNA-directed RNA polymerase</keyword>
<dbReference type="InterPro" id="IPR007644">
    <property type="entry name" value="RNA_pol_bsu_protrusion"/>
</dbReference>
<dbReference type="STRING" id="1157962.A0A250XK79"/>
<evidence type="ECO:0000256" key="1">
    <source>
        <dbReference type="ARBA" id="ARBA00004026"/>
    </source>
</evidence>
<comment type="function">
    <text evidence="1 12">DNA-dependent RNA polymerase catalyzes the transcription of DNA into RNA using the four ribonucleoside triphosphates as substrates.</text>
</comment>
<feature type="domain" description="RNA polymerase Rpb2" evidence="14">
    <location>
        <begin position="1169"/>
        <end position="1201"/>
    </location>
</feature>
<dbReference type="Pfam" id="PF04563">
    <property type="entry name" value="RNA_pol_Rpb2_1"/>
    <property type="match status" value="1"/>
</dbReference>
<dbReference type="Gene3D" id="3.90.1110.10">
    <property type="entry name" value="RNA polymerase Rpb2, domain 2"/>
    <property type="match status" value="1"/>
</dbReference>
<dbReference type="Pfam" id="PF12796">
    <property type="entry name" value="Ank_2"/>
    <property type="match status" value="2"/>
</dbReference>
<dbReference type="SUPFAM" id="SSF64484">
    <property type="entry name" value="beta and beta-prime subunits of DNA dependent RNA-polymerase"/>
    <property type="match status" value="1"/>
</dbReference>
<dbReference type="GO" id="GO:0003677">
    <property type="term" value="F:DNA binding"/>
    <property type="evidence" value="ECO:0007669"/>
    <property type="project" value="InterPro"/>
</dbReference>
<dbReference type="InterPro" id="IPR037033">
    <property type="entry name" value="DNA-dir_RNAP_su2_hyb_sf"/>
</dbReference>
<evidence type="ECO:0000259" key="17">
    <source>
        <dbReference type="Pfam" id="PF04565"/>
    </source>
</evidence>
<feature type="domain" description="RNA polymerase Rpb2" evidence="17">
    <location>
        <begin position="641"/>
        <end position="701"/>
    </location>
</feature>
<dbReference type="Gene3D" id="2.40.50.150">
    <property type="match status" value="1"/>
</dbReference>
<evidence type="ECO:0000256" key="3">
    <source>
        <dbReference type="ARBA" id="ARBA00006835"/>
    </source>
</evidence>
<evidence type="ECO:0000256" key="11">
    <source>
        <dbReference type="ARBA" id="ARBA00048552"/>
    </source>
</evidence>
<dbReference type="GO" id="GO:0009507">
    <property type="term" value="C:chloroplast"/>
    <property type="evidence" value="ECO:0007669"/>
    <property type="project" value="UniProtKB-SubCell"/>
</dbReference>
<comment type="subunit">
    <text evidence="10">In plastids the minimal PEP RNA polymerase catalytic core is composed of four subunits: alpha, beta, beta', and beta''. When a (nuclear-encoded) sigma factor is associated with the core the holoenzyme is formed, which can initiate transcription.</text>
</comment>
<dbReference type="Gene3D" id="3.90.1800.10">
    <property type="entry name" value="RNA polymerase alpha subunit dimerisation domain"/>
    <property type="match status" value="1"/>
</dbReference>
<dbReference type="InterPro" id="IPR002110">
    <property type="entry name" value="Ankyrin_rpt"/>
</dbReference>
<dbReference type="PANTHER" id="PTHR20856">
    <property type="entry name" value="DNA-DIRECTED RNA POLYMERASE I SUBUNIT 2"/>
    <property type="match status" value="1"/>
</dbReference>
<evidence type="ECO:0000313" key="18">
    <source>
        <dbReference type="EMBL" id="GAX83339.1"/>
    </source>
</evidence>
<keyword evidence="6" id="KW-0934">Plastid</keyword>
<comment type="caution">
    <text evidence="18">The sequence shown here is derived from an EMBL/GenBank/DDBJ whole genome shotgun (WGS) entry which is preliminary data.</text>
</comment>
<proteinExistence type="inferred from homology"/>
<dbReference type="InterPro" id="IPR037034">
    <property type="entry name" value="RNA_pol_Rpb2_2_sf"/>
</dbReference>
<dbReference type="GO" id="GO:0006351">
    <property type="term" value="P:DNA-templated transcription"/>
    <property type="evidence" value="ECO:0007669"/>
    <property type="project" value="InterPro"/>
</dbReference>
<comment type="catalytic activity">
    <reaction evidence="11 12">
        <text>RNA(n) + a ribonucleoside 5'-triphosphate = RNA(n+1) + diphosphate</text>
        <dbReference type="Rhea" id="RHEA:21248"/>
        <dbReference type="Rhea" id="RHEA-COMP:14527"/>
        <dbReference type="Rhea" id="RHEA-COMP:17342"/>
        <dbReference type="ChEBI" id="CHEBI:33019"/>
        <dbReference type="ChEBI" id="CHEBI:61557"/>
        <dbReference type="ChEBI" id="CHEBI:140395"/>
        <dbReference type="EC" id="2.7.7.6"/>
    </reaction>
</comment>
<evidence type="ECO:0000256" key="12">
    <source>
        <dbReference type="RuleBase" id="RU363031"/>
    </source>
</evidence>
<comment type="similarity">
    <text evidence="3 12">Belongs to the RNA polymerase beta chain family.</text>
</comment>
<dbReference type="InterPro" id="IPR007642">
    <property type="entry name" value="RNA_pol_Rpb2_2"/>
</dbReference>
<dbReference type="InterPro" id="IPR007120">
    <property type="entry name" value="DNA-dir_RNAP_su2_dom"/>
</dbReference>
<evidence type="ECO:0000259" key="15">
    <source>
        <dbReference type="Pfam" id="PF04561"/>
    </source>
</evidence>
<evidence type="ECO:0000256" key="5">
    <source>
        <dbReference type="ARBA" id="ARBA00022528"/>
    </source>
</evidence>
<evidence type="ECO:0000259" key="16">
    <source>
        <dbReference type="Pfam" id="PF04563"/>
    </source>
</evidence>
<dbReference type="GO" id="GO:0000428">
    <property type="term" value="C:DNA-directed RNA polymerase complex"/>
    <property type="evidence" value="ECO:0007669"/>
    <property type="project" value="UniProtKB-KW"/>
</dbReference>
<evidence type="ECO:0000256" key="2">
    <source>
        <dbReference type="ARBA" id="ARBA00004229"/>
    </source>
</evidence>
<organism evidence="18 19">
    <name type="scientific">Chlamydomonas eustigma</name>
    <dbReference type="NCBI Taxonomy" id="1157962"/>
    <lineage>
        <taxon>Eukaryota</taxon>
        <taxon>Viridiplantae</taxon>
        <taxon>Chlorophyta</taxon>
        <taxon>core chlorophytes</taxon>
        <taxon>Chlorophyceae</taxon>
        <taxon>CS clade</taxon>
        <taxon>Chlamydomonadales</taxon>
        <taxon>Chlamydomonadaceae</taxon>
        <taxon>Chlamydomonas</taxon>
    </lineage>
</organism>
<dbReference type="InterPro" id="IPR007645">
    <property type="entry name" value="RNA_pol_Rpb2_3"/>
</dbReference>